<feature type="domain" description="ABC transporter" evidence="13">
    <location>
        <begin position="5"/>
        <end position="248"/>
    </location>
</feature>
<evidence type="ECO:0000256" key="9">
    <source>
        <dbReference type="ARBA" id="ARBA00022845"/>
    </source>
</evidence>
<dbReference type="InterPro" id="IPR017871">
    <property type="entry name" value="ABC_transporter-like_CS"/>
</dbReference>
<evidence type="ECO:0000256" key="5">
    <source>
        <dbReference type="ARBA" id="ARBA00022737"/>
    </source>
</evidence>
<reference evidence="14 15" key="1">
    <citation type="submission" date="2018-04" db="EMBL/GenBank/DDBJ databases">
        <title>Genomic Encyclopedia of Archaeal and Bacterial Type Strains, Phase II (KMG-II): from individual species to whole genera.</title>
        <authorList>
            <person name="Goeker M."/>
        </authorList>
    </citation>
    <scope>NUCLEOTIDE SEQUENCE [LARGE SCALE GENOMIC DNA]</scope>
    <source>
        <strain evidence="14 15">DSM 28823</strain>
    </source>
</reference>
<dbReference type="FunFam" id="3.40.50.300:FF:000183">
    <property type="entry name" value="ABC transporter ATP-binding protein yjjK"/>
    <property type="match status" value="1"/>
</dbReference>
<keyword evidence="9" id="KW-0810">Translation regulation</keyword>
<organism evidence="14 15">
    <name type="scientific">Mangrovibacterium marinum</name>
    <dbReference type="NCBI Taxonomy" id="1639118"/>
    <lineage>
        <taxon>Bacteria</taxon>
        <taxon>Pseudomonadati</taxon>
        <taxon>Bacteroidota</taxon>
        <taxon>Bacteroidia</taxon>
        <taxon>Marinilabiliales</taxon>
        <taxon>Prolixibacteraceae</taxon>
        <taxon>Mangrovibacterium</taxon>
    </lineage>
</organism>
<dbReference type="CDD" id="cd03221">
    <property type="entry name" value="ABCF_EF-3"/>
    <property type="match status" value="2"/>
</dbReference>
<feature type="compositionally biased region" description="Polar residues" evidence="12">
    <location>
        <begin position="546"/>
        <end position="559"/>
    </location>
</feature>
<evidence type="ECO:0000256" key="11">
    <source>
        <dbReference type="ARBA" id="ARBA00022917"/>
    </source>
</evidence>
<dbReference type="Pfam" id="PF00005">
    <property type="entry name" value="ABC_tran"/>
    <property type="match status" value="2"/>
</dbReference>
<evidence type="ECO:0000256" key="10">
    <source>
        <dbReference type="ARBA" id="ARBA00022884"/>
    </source>
</evidence>
<dbReference type="GO" id="GO:0019843">
    <property type="term" value="F:rRNA binding"/>
    <property type="evidence" value="ECO:0007669"/>
    <property type="project" value="UniProtKB-KW"/>
</dbReference>
<keyword evidence="11" id="KW-0648">Protein biosynthesis</keyword>
<accession>A0A2T5BXC1</accession>
<evidence type="ECO:0000256" key="1">
    <source>
        <dbReference type="ARBA" id="ARBA00005868"/>
    </source>
</evidence>
<dbReference type="Pfam" id="PF12848">
    <property type="entry name" value="ABC_tran_Xtn"/>
    <property type="match status" value="1"/>
</dbReference>
<keyword evidence="15" id="KW-1185">Reference proteome</keyword>
<evidence type="ECO:0000256" key="2">
    <source>
        <dbReference type="ARBA" id="ARBA00022490"/>
    </source>
</evidence>
<dbReference type="PANTHER" id="PTHR42855:SF1">
    <property type="entry name" value="ABC TRANSPORTER DOMAIN-CONTAINING PROTEIN"/>
    <property type="match status" value="1"/>
</dbReference>
<evidence type="ECO:0000259" key="13">
    <source>
        <dbReference type="PROSITE" id="PS50893"/>
    </source>
</evidence>
<evidence type="ECO:0000256" key="6">
    <source>
        <dbReference type="ARBA" id="ARBA00022741"/>
    </source>
</evidence>
<dbReference type="InterPro" id="IPR032524">
    <property type="entry name" value="ABC_tran_C"/>
</dbReference>
<dbReference type="Gene3D" id="3.40.50.300">
    <property type="entry name" value="P-loop containing nucleotide triphosphate hydrolases"/>
    <property type="match status" value="2"/>
</dbReference>
<dbReference type="AlphaFoldDB" id="A0A2T5BXC1"/>
<dbReference type="GO" id="GO:0016887">
    <property type="term" value="F:ATP hydrolysis activity"/>
    <property type="evidence" value="ECO:0007669"/>
    <property type="project" value="InterPro"/>
</dbReference>
<evidence type="ECO:0000313" key="15">
    <source>
        <dbReference type="Proteomes" id="UP000243525"/>
    </source>
</evidence>
<evidence type="ECO:0000256" key="7">
    <source>
        <dbReference type="ARBA" id="ARBA00022801"/>
    </source>
</evidence>
<keyword evidence="4" id="KW-0699">rRNA-binding</keyword>
<keyword evidence="7" id="KW-0378">Hydrolase</keyword>
<comment type="caution">
    <text evidence="14">The sequence shown here is derived from an EMBL/GenBank/DDBJ whole genome shotgun (WGS) entry which is preliminary data.</text>
</comment>
<dbReference type="Proteomes" id="UP000243525">
    <property type="component" value="Unassembled WGS sequence"/>
</dbReference>
<keyword evidence="5" id="KW-0677">Repeat</keyword>
<dbReference type="GO" id="GO:0000049">
    <property type="term" value="F:tRNA binding"/>
    <property type="evidence" value="ECO:0007669"/>
    <property type="project" value="UniProtKB-KW"/>
</dbReference>
<feature type="region of interest" description="Disordered" evidence="12">
    <location>
        <begin position="541"/>
        <end position="562"/>
    </location>
</feature>
<dbReference type="GO" id="GO:0006412">
    <property type="term" value="P:translation"/>
    <property type="evidence" value="ECO:0007669"/>
    <property type="project" value="UniProtKB-KW"/>
</dbReference>
<feature type="domain" description="ABC transporter" evidence="13">
    <location>
        <begin position="313"/>
        <end position="531"/>
    </location>
</feature>
<dbReference type="PROSITE" id="PS50893">
    <property type="entry name" value="ABC_TRANSPORTER_2"/>
    <property type="match status" value="2"/>
</dbReference>
<dbReference type="InterPro" id="IPR051309">
    <property type="entry name" value="ABCF_ATPase"/>
</dbReference>
<dbReference type="SUPFAM" id="SSF52540">
    <property type="entry name" value="P-loop containing nucleoside triphosphate hydrolases"/>
    <property type="match status" value="2"/>
</dbReference>
<keyword evidence="2" id="KW-0963">Cytoplasm</keyword>
<dbReference type="PANTHER" id="PTHR42855">
    <property type="entry name" value="ABC TRANSPORTER ATP-BINDING SUBUNIT"/>
    <property type="match status" value="1"/>
</dbReference>
<keyword evidence="8 14" id="KW-0067">ATP-binding</keyword>
<evidence type="ECO:0000256" key="4">
    <source>
        <dbReference type="ARBA" id="ARBA00022730"/>
    </source>
</evidence>
<dbReference type="GO" id="GO:0005524">
    <property type="term" value="F:ATP binding"/>
    <property type="evidence" value="ECO:0007669"/>
    <property type="project" value="UniProtKB-KW"/>
</dbReference>
<dbReference type="SMART" id="SM00382">
    <property type="entry name" value="AAA"/>
    <property type="match status" value="2"/>
</dbReference>
<dbReference type="InterPro" id="IPR027417">
    <property type="entry name" value="P-loop_NTPase"/>
</dbReference>
<dbReference type="InterPro" id="IPR037118">
    <property type="entry name" value="Val-tRNA_synth_C_sf"/>
</dbReference>
<sequence length="625" mass="72319">MTPYIQAEQISKRFADYMLFENISFTIFKDQKVALIAKNGAGKTTMMEILAGNDEPDSGIITKTKDVKIGYLRQNPDLDDRLTVLEQALKSDNPALQVVREFEKAIKHNDHQAMEKLTVQMDELHAWDFEVKVKQILSQLKIDNFDQLVGSLSGGQQKRLALANILVNEPDLLMLDEPTNHLDLEMIEWLEQYLDRTNCTLFMVTHDRYFLDRVCNEIIEIDQNQVYSYKGNYSYYLEKRQERIEQQQASTEKAQNLLRTELEWMRRMPKARSHKAKYRVDAFYELKEKAGFRRREDNLELSIASSRMGSKILELDQVSKAYGDLILIDDFTYKFSRFEKVGIVGKNGTGKSTFLNVITQAIPADKGTIDWGQTIKIGYYRQDGIDFNPTDKVIDVVKNIAEVVTFEDGNRMTASQLLTRFLFPPESQYGLIEKLSGGEKRRLYLCTILMQNPNFLILDEPTNDLDIMTLNVLEDYLAAFDGCVIVVSHDRYFMDKIVDHLFVFEGDGKIKDFPGNYTIYRNSVEEEEERAQAEAKALAQAKEVKTTPTKPKQQSQKLSFNEKREFEQLEKDLAKLEEEKTSLENQMNSGELAPEALIEKSQRYAQLKDELDEKELRWLELSEKA</sequence>
<dbReference type="Gene3D" id="1.10.287.380">
    <property type="entry name" value="Valyl-tRNA synthetase, C-terminal domain"/>
    <property type="match status" value="1"/>
</dbReference>
<protein>
    <submittedName>
        <fullName evidence="14">ATP-binding cassette subfamily F protein uup</fullName>
    </submittedName>
</protein>
<evidence type="ECO:0000256" key="3">
    <source>
        <dbReference type="ARBA" id="ARBA00022555"/>
    </source>
</evidence>
<comment type="similarity">
    <text evidence="1">Belongs to the ABC transporter superfamily. ABCF family. Translational throttle EttA subfamily.</text>
</comment>
<dbReference type="PROSITE" id="PS00211">
    <property type="entry name" value="ABC_TRANSPORTER_1"/>
    <property type="match status" value="1"/>
</dbReference>
<dbReference type="OrthoDB" id="1521973at2"/>
<dbReference type="RefSeq" id="WP_107823875.1">
    <property type="nucleotide sequence ID" value="NZ_OY782574.1"/>
</dbReference>
<keyword evidence="3" id="KW-0820">tRNA-binding</keyword>
<proteinExistence type="inferred from homology"/>
<dbReference type="GO" id="GO:0003677">
    <property type="term" value="F:DNA binding"/>
    <property type="evidence" value="ECO:0007669"/>
    <property type="project" value="InterPro"/>
</dbReference>
<dbReference type="InterPro" id="IPR003439">
    <property type="entry name" value="ABC_transporter-like_ATP-bd"/>
</dbReference>
<keyword evidence="6" id="KW-0547">Nucleotide-binding</keyword>
<evidence type="ECO:0000256" key="12">
    <source>
        <dbReference type="SAM" id="MobiDB-lite"/>
    </source>
</evidence>
<dbReference type="InterPro" id="IPR003593">
    <property type="entry name" value="AAA+_ATPase"/>
</dbReference>
<dbReference type="GO" id="GO:0006417">
    <property type="term" value="P:regulation of translation"/>
    <property type="evidence" value="ECO:0007669"/>
    <property type="project" value="UniProtKB-KW"/>
</dbReference>
<dbReference type="EMBL" id="QAAD01000031">
    <property type="protein sequence ID" value="PTN04488.1"/>
    <property type="molecule type" value="Genomic_DNA"/>
</dbReference>
<evidence type="ECO:0000256" key="8">
    <source>
        <dbReference type="ARBA" id="ARBA00022840"/>
    </source>
</evidence>
<evidence type="ECO:0000313" key="14">
    <source>
        <dbReference type="EMBL" id="PTN04488.1"/>
    </source>
</evidence>
<dbReference type="InterPro" id="IPR032781">
    <property type="entry name" value="ABC_tran_Xtn"/>
</dbReference>
<name>A0A2T5BXC1_9BACT</name>
<keyword evidence="10" id="KW-0694">RNA-binding</keyword>
<dbReference type="FunFam" id="3.40.50.300:FF:000011">
    <property type="entry name" value="Putative ABC transporter ATP-binding component"/>
    <property type="match status" value="1"/>
</dbReference>
<dbReference type="Pfam" id="PF16326">
    <property type="entry name" value="ABC_tran_CTD"/>
    <property type="match status" value="1"/>
</dbReference>
<gene>
    <name evidence="14" type="ORF">C8N47_13123</name>
</gene>